<organism evidence="2 3">
    <name type="scientific">Rufibacter sediminis</name>
    <dbReference type="NCBI Taxonomy" id="2762756"/>
    <lineage>
        <taxon>Bacteria</taxon>
        <taxon>Pseudomonadati</taxon>
        <taxon>Bacteroidota</taxon>
        <taxon>Cytophagia</taxon>
        <taxon>Cytophagales</taxon>
        <taxon>Hymenobacteraceae</taxon>
        <taxon>Rufibacter</taxon>
    </lineage>
</organism>
<feature type="signal peptide" evidence="1">
    <location>
        <begin position="1"/>
        <end position="22"/>
    </location>
</feature>
<reference evidence="2 3" key="1">
    <citation type="journal article" date="2019" name="Int. J. Syst. Evol. Microbiol.">
        <title>Rufibacter sediminis sp. nov., isolated from freshwater lake sediment.</title>
        <authorList>
            <person name="Qu J.H."/>
            <person name="Zhang L.J."/>
            <person name="Fu Y.H."/>
            <person name="Li H.F."/>
        </authorList>
    </citation>
    <scope>NUCLEOTIDE SEQUENCE [LARGE SCALE GENOMIC DNA]</scope>
    <source>
        <strain evidence="2 3">H-1</strain>
    </source>
</reference>
<keyword evidence="1" id="KW-0732">Signal</keyword>
<protein>
    <submittedName>
        <fullName evidence="2">DUF3575 domain-containing protein</fullName>
    </submittedName>
</protein>
<evidence type="ECO:0000313" key="3">
    <source>
        <dbReference type="Proteomes" id="UP000659698"/>
    </source>
</evidence>
<feature type="chain" id="PRO_5045759734" evidence="1">
    <location>
        <begin position="23"/>
        <end position="177"/>
    </location>
</feature>
<name>A0ABR6VRJ1_9BACT</name>
<dbReference type="EMBL" id="JACOAF010000020">
    <property type="protein sequence ID" value="MBC3539527.1"/>
    <property type="molecule type" value="Genomic_DNA"/>
</dbReference>
<comment type="caution">
    <text evidence="2">The sequence shown here is derived from an EMBL/GenBank/DDBJ whole genome shotgun (WGS) entry which is preliminary data.</text>
</comment>
<keyword evidence="3" id="KW-1185">Reference proteome</keyword>
<dbReference type="Pfam" id="PF12099">
    <property type="entry name" value="DUF3575"/>
    <property type="match status" value="1"/>
</dbReference>
<dbReference type="SUPFAM" id="SSF103515">
    <property type="entry name" value="Autotransporter"/>
    <property type="match status" value="1"/>
</dbReference>
<gene>
    <name evidence="2" type="ORF">H7U12_07515</name>
</gene>
<evidence type="ECO:0000313" key="2">
    <source>
        <dbReference type="EMBL" id="MBC3539527.1"/>
    </source>
</evidence>
<dbReference type="Proteomes" id="UP000659698">
    <property type="component" value="Unassembled WGS sequence"/>
</dbReference>
<dbReference type="RefSeq" id="WP_186635364.1">
    <property type="nucleotide sequence ID" value="NZ_JACOAF010000020.1"/>
</dbReference>
<proteinExistence type="predicted"/>
<evidence type="ECO:0000256" key="1">
    <source>
        <dbReference type="SAM" id="SignalP"/>
    </source>
</evidence>
<accession>A0ABR6VRJ1</accession>
<dbReference type="InterPro" id="IPR021958">
    <property type="entry name" value="DUF3575"/>
</dbReference>
<dbReference type="InterPro" id="IPR036709">
    <property type="entry name" value="Autotransporte_beta_dom_sf"/>
</dbReference>
<sequence>MKKFFAVLALFAVFLFPSLVQAQHVTLKANILSPIVKTGSFFAEYAFSPQMSAQVGFFKTGMNVKDTSFDGYGITPEVRYFFSGNAPSGFYGAGYLRYQDFDLTREEDNARGTLTSFGGGALVGYQLIMGKHFVVDAFAGPGFNAATVSGGNEQKDFDLGTFGGFSPRAGLTLGLAF</sequence>